<proteinExistence type="inferred from homology"/>
<evidence type="ECO:0000256" key="7">
    <source>
        <dbReference type="NCBIfam" id="TIGR02127"/>
    </source>
</evidence>
<dbReference type="InterPro" id="IPR013785">
    <property type="entry name" value="Aldolase_TIM"/>
</dbReference>
<dbReference type="RefSeq" id="WP_109093468.1">
    <property type="nucleotide sequence ID" value="NZ_QETB01000003.1"/>
</dbReference>
<comment type="caution">
    <text evidence="9">The sequence shown here is derived from an EMBL/GenBank/DDBJ whole genome shotgun (WGS) entry which is preliminary data.</text>
</comment>
<dbReference type="NCBIfam" id="TIGR02127">
    <property type="entry name" value="pyrF_sub2"/>
    <property type="match status" value="1"/>
</dbReference>
<evidence type="ECO:0000313" key="9">
    <source>
        <dbReference type="EMBL" id="PWF26396.1"/>
    </source>
</evidence>
<evidence type="ECO:0000259" key="8">
    <source>
        <dbReference type="SMART" id="SM00934"/>
    </source>
</evidence>
<keyword evidence="5" id="KW-0456">Lyase</keyword>
<sequence length="278" mass="28132">MDGGEMNFGERLALRMDDLGPVAVGIDPHAGLLDSWGLPDTAAGVREFGLRTVDALWERAAAFKPQSAFFERHAAAGVAALEDVMEHCRQSGVPTILDVKRGDIGSTMDGYADAYLSGPLRADAITISPYLGPGSLEATARRAAAGGQGLFVLALTSNPEGAQLQHVGGKGASVAGEVIRSVSAWNQALAPGEVGPFGLVVGATIGGAARELGIDLGGFPGIYLAPGVGAQGASGSDVREVFGNARVLASASRSILGGGPSEEGLRQGLARTLDSVGG</sequence>
<evidence type="ECO:0000256" key="1">
    <source>
        <dbReference type="ARBA" id="ARBA00004861"/>
    </source>
</evidence>
<dbReference type="UniPathway" id="UPA00070">
    <property type="reaction ID" value="UER00120"/>
</dbReference>
<organism evidence="9 10">
    <name type="scientific">Ancrocorticia populi</name>
    <dbReference type="NCBI Taxonomy" id="2175228"/>
    <lineage>
        <taxon>Bacteria</taxon>
        <taxon>Bacillati</taxon>
        <taxon>Actinomycetota</taxon>
        <taxon>Actinomycetes</taxon>
        <taxon>Actinomycetales</taxon>
        <taxon>Actinomycetaceae</taxon>
        <taxon>Ancrocorticia</taxon>
    </lineage>
</organism>
<dbReference type="EC" id="4.1.1.23" evidence="7"/>
<dbReference type="InterPro" id="IPR018089">
    <property type="entry name" value="OMPdecase_AS"/>
</dbReference>
<dbReference type="OrthoDB" id="9808470at2"/>
<evidence type="ECO:0000256" key="2">
    <source>
        <dbReference type="ARBA" id="ARBA00008847"/>
    </source>
</evidence>
<dbReference type="GO" id="GO:0006207">
    <property type="term" value="P:'de novo' pyrimidine nucleobase biosynthetic process"/>
    <property type="evidence" value="ECO:0007669"/>
    <property type="project" value="InterPro"/>
</dbReference>
<name>A0A2V1K857_9ACTO</name>
<dbReference type="PANTHER" id="PTHR43375">
    <property type="entry name" value="OROTIDINE 5'-PHOSPHATE DECARBOXYLASE"/>
    <property type="match status" value="1"/>
</dbReference>
<dbReference type="Gene3D" id="3.20.20.70">
    <property type="entry name" value="Aldolase class I"/>
    <property type="match status" value="1"/>
</dbReference>
<dbReference type="AlphaFoldDB" id="A0A2V1K857"/>
<evidence type="ECO:0000256" key="4">
    <source>
        <dbReference type="ARBA" id="ARBA00022975"/>
    </source>
</evidence>
<evidence type="ECO:0000256" key="6">
    <source>
        <dbReference type="ARBA" id="ARBA00049157"/>
    </source>
</evidence>
<dbReference type="Pfam" id="PF00215">
    <property type="entry name" value="OMPdecase"/>
    <property type="match status" value="1"/>
</dbReference>
<dbReference type="InterPro" id="IPR011060">
    <property type="entry name" value="RibuloseP-bd_barrel"/>
</dbReference>
<gene>
    <name evidence="9" type="primary">pyrF</name>
    <name evidence="9" type="ORF">DD236_05915</name>
</gene>
<dbReference type="PROSITE" id="PS00156">
    <property type="entry name" value="OMPDECASE"/>
    <property type="match status" value="1"/>
</dbReference>
<reference evidence="10" key="1">
    <citation type="submission" date="2018-05" db="EMBL/GenBank/DDBJ databases">
        <authorList>
            <person name="Li Y."/>
        </authorList>
    </citation>
    <scope>NUCLEOTIDE SEQUENCE [LARGE SCALE GENOMIC DNA]</scope>
    <source>
        <strain evidence="10">sk1b4</strain>
    </source>
</reference>
<feature type="domain" description="Orotidine 5'-phosphate decarboxylase" evidence="8">
    <location>
        <begin position="21"/>
        <end position="268"/>
    </location>
</feature>
<evidence type="ECO:0000256" key="3">
    <source>
        <dbReference type="ARBA" id="ARBA00022793"/>
    </source>
</evidence>
<dbReference type="GO" id="GO:0044205">
    <property type="term" value="P:'de novo' UMP biosynthetic process"/>
    <property type="evidence" value="ECO:0007669"/>
    <property type="project" value="UniProtKB-UniPathway"/>
</dbReference>
<comment type="catalytic activity">
    <reaction evidence="6">
        <text>orotidine 5'-phosphate + H(+) = UMP + CO2</text>
        <dbReference type="Rhea" id="RHEA:11596"/>
        <dbReference type="ChEBI" id="CHEBI:15378"/>
        <dbReference type="ChEBI" id="CHEBI:16526"/>
        <dbReference type="ChEBI" id="CHEBI:57538"/>
        <dbReference type="ChEBI" id="CHEBI:57865"/>
        <dbReference type="EC" id="4.1.1.23"/>
    </reaction>
</comment>
<dbReference type="InterPro" id="IPR011995">
    <property type="entry name" value="OMPdecase_type-2"/>
</dbReference>
<dbReference type="Proteomes" id="UP000245283">
    <property type="component" value="Unassembled WGS sequence"/>
</dbReference>
<comment type="similarity">
    <text evidence="2">Belongs to the OMP decarboxylase family. Type 2 subfamily.</text>
</comment>
<keyword evidence="4" id="KW-0665">Pyrimidine biosynthesis</keyword>
<dbReference type="CDD" id="cd04725">
    <property type="entry name" value="OMP_decarboxylase_like"/>
    <property type="match status" value="1"/>
</dbReference>
<keyword evidence="10" id="KW-1185">Reference proteome</keyword>
<dbReference type="GO" id="GO:0004590">
    <property type="term" value="F:orotidine-5'-phosphate decarboxylase activity"/>
    <property type="evidence" value="ECO:0007669"/>
    <property type="project" value="UniProtKB-UniRule"/>
</dbReference>
<evidence type="ECO:0000256" key="5">
    <source>
        <dbReference type="ARBA" id="ARBA00023239"/>
    </source>
</evidence>
<accession>A0A2V1K857</accession>
<dbReference type="InterPro" id="IPR001754">
    <property type="entry name" value="OMPdeCOase_dom"/>
</dbReference>
<comment type="pathway">
    <text evidence="1">Pyrimidine metabolism; UMP biosynthesis via de novo pathway; UMP from orotate: step 2/2.</text>
</comment>
<keyword evidence="3" id="KW-0210">Decarboxylase</keyword>
<dbReference type="SUPFAM" id="SSF51366">
    <property type="entry name" value="Ribulose-phoshate binding barrel"/>
    <property type="match status" value="1"/>
</dbReference>
<dbReference type="PANTHER" id="PTHR43375:SF1">
    <property type="entry name" value="OROTIDINE 5'-PHOSPHATE DECARBOXYLASE"/>
    <property type="match status" value="1"/>
</dbReference>
<evidence type="ECO:0000313" key="10">
    <source>
        <dbReference type="Proteomes" id="UP000245283"/>
    </source>
</evidence>
<protein>
    <recommendedName>
        <fullName evidence="7">Orotidine-5'-phosphate decarboxylase</fullName>
        <ecNumber evidence="7">4.1.1.23</ecNumber>
    </recommendedName>
</protein>
<dbReference type="EMBL" id="QETB01000003">
    <property type="protein sequence ID" value="PWF26396.1"/>
    <property type="molecule type" value="Genomic_DNA"/>
</dbReference>
<dbReference type="SMART" id="SM00934">
    <property type="entry name" value="OMPdecase"/>
    <property type="match status" value="1"/>
</dbReference>